<dbReference type="GO" id="GO:0016491">
    <property type="term" value="F:oxidoreductase activity"/>
    <property type="evidence" value="ECO:0007669"/>
    <property type="project" value="InterPro"/>
</dbReference>
<evidence type="ECO:0000313" key="7">
    <source>
        <dbReference type="Proteomes" id="UP001161247"/>
    </source>
</evidence>
<keyword evidence="2" id="KW-0285">Flavoprotein</keyword>
<feature type="domain" description="Berberine/berberine-like" evidence="5">
    <location>
        <begin position="335"/>
        <end position="390"/>
    </location>
</feature>
<evidence type="ECO:0000256" key="2">
    <source>
        <dbReference type="ARBA" id="ARBA00022630"/>
    </source>
</evidence>
<comment type="similarity">
    <text evidence="1">Belongs to the protease inhibitor I3 (leguminous Kunitz-type inhibitor) family.</text>
</comment>
<name>A0AAV1C1L5_OLDCO</name>
<dbReference type="InterPro" id="IPR012951">
    <property type="entry name" value="BBE"/>
</dbReference>
<dbReference type="Proteomes" id="UP001161247">
    <property type="component" value="Chromosome 1"/>
</dbReference>
<dbReference type="AlphaFoldDB" id="A0AAV1C1L5"/>
<reference evidence="6" key="1">
    <citation type="submission" date="2023-03" db="EMBL/GenBank/DDBJ databases">
        <authorList>
            <person name="Julca I."/>
        </authorList>
    </citation>
    <scope>NUCLEOTIDE SEQUENCE</scope>
</reference>
<evidence type="ECO:0000313" key="6">
    <source>
        <dbReference type="EMBL" id="CAI9089579.1"/>
    </source>
</evidence>
<dbReference type="EMBL" id="OX459118">
    <property type="protein sequence ID" value="CAI9089579.1"/>
    <property type="molecule type" value="Genomic_DNA"/>
</dbReference>
<feature type="signal peptide" evidence="4">
    <location>
        <begin position="1"/>
        <end position="20"/>
    </location>
</feature>
<evidence type="ECO:0000256" key="4">
    <source>
        <dbReference type="SAM" id="SignalP"/>
    </source>
</evidence>
<dbReference type="Gene3D" id="3.40.462.20">
    <property type="match status" value="1"/>
</dbReference>
<sequence>MISPIFLIFAFFSLPFPSSSQQQQLLDSLHGPLTNFESCISTESQARVENITYNFWSPQYFPILEQSIRNLRFNSSKTPKPFYIITPENGHHVRGAILCCKKYNLEMRIRGAGHDYEAFDVVRTPEEGATRAVSKWQELANVLPKEIVIRALITSKTTSSGEQTINVAFEGLYLGRAKKLMKLMETHFPELKLKRKECKEMSWVNTTLFFNLHEGQKFSLNDLLNTKHYRRSFYKAKSDYVTLPIREDMLEAIFDVVKQGGTNSGVMQFQPYGGRVSEIPADATPFPHRDGTLYNIHYIVGWHDESDDRVIDQRLDWLYKIYDFMADYVEKPRTAYQNYRDLDLGKNEYADEKYSEAWSTWGRMYFKDNFKRLAQIKHRVDPDNFFRHEQILLSDSIKATYGGGAPVFDTDGDQLRRGQSYYIVSAGWSRLRAGGLKPYTGRGSTCPFQIVQAFNLRSDGVPVAFSPVDPQDLLVQSDSDQNIVFEDFPSAVRCSESNVWKVDFGQSQSSPAANSTAPVLVTTGGVEGNPGPNTLPNWFKIQEYEDAYIIQYCPSASLCGATPCRDSLVCENIGVSVVNGKRVLSLSRQPLKVAFKRVKRCATLVATN</sequence>
<keyword evidence="4" id="KW-0732">Signal</keyword>
<dbReference type="Pfam" id="PF08031">
    <property type="entry name" value="BBE"/>
    <property type="match status" value="1"/>
</dbReference>
<dbReference type="Pfam" id="PF00197">
    <property type="entry name" value="Kunitz_legume"/>
    <property type="match status" value="1"/>
</dbReference>
<dbReference type="GO" id="GO:0050660">
    <property type="term" value="F:flavin adenine dinucleotide binding"/>
    <property type="evidence" value="ECO:0007669"/>
    <property type="project" value="InterPro"/>
</dbReference>
<dbReference type="SUPFAM" id="SSF56176">
    <property type="entry name" value="FAD-binding/transporter-associated domain-like"/>
    <property type="match status" value="1"/>
</dbReference>
<dbReference type="InterPro" id="IPR036318">
    <property type="entry name" value="FAD-bd_PCMH-like_sf"/>
</dbReference>
<dbReference type="InterPro" id="IPR002160">
    <property type="entry name" value="Prot_inh_Kunz-lg"/>
</dbReference>
<organism evidence="6 7">
    <name type="scientific">Oldenlandia corymbosa var. corymbosa</name>
    <dbReference type="NCBI Taxonomy" id="529605"/>
    <lineage>
        <taxon>Eukaryota</taxon>
        <taxon>Viridiplantae</taxon>
        <taxon>Streptophyta</taxon>
        <taxon>Embryophyta</taxon>
        <taxon>Tracheophyta</taxon>
        <taxon>Spermatophyta</taxon>
        <taxon>Magnoliopsida</taxon>
        <taxon>eudicotyledons</taxon>
        <taxon>Gunneridae</taxon>
        <taxon>Pentapetalae</taxon>
        <taxon>asterids</taxon>
        <taxon>lamiids</taxon>
        <taxon>Gentianales</taxon>
        <taxon>Rubiaceae</taxon>
        <taxon>Rubioideae</taxon>
        <taxon>Spermacoceae</taxon>
        <taxon>Hedyotis-Oldenlandia complex</taxon>
        <taxon>Oldenlandia</taxon>
    </lineage>
</organism>
<dbReference type="SUPFAM" id="SSF50386">
    <property type="entry name" value="STI-like"/>
    <property type="match status" value="1"/>
</dbReference>
<evidence type="ECO:0000256" key="3">
    <source>
        <dbReference type="ARBA" id="ARBA00022827"/>
    </source>
</evidence>
<accession>A0AAV1C1L5</accession>
<gene>
    <name evidence="6" type="ORF">OLC1_LOCUS1904</name>
</gene>
<dbReference type="Gene3D" id="3.30.43.10">
    <property type="entry name" value="Uridine Diphospho-n-acetylenolpyruvylglucosamine Reductase, domain 2"/>
    <property type="match status" value="1"/>
</dbReference>
<dbReference type="GO" id="GO:0004866">
    <property type="term" value="F:endopeptidase inhibitor activity"/>
    <property type="evidence" value="ECO:0007669"/>
    <property type="project" value="InterPro"/>
</dbReference>
<dbReference type="PANTHER" id="PTHR32448">
    <property type="entry name" value="OS08G0158400 PROTEIN"/>
    <property type="match status" value="1"/>
</dbReference>
<dbReference type="PROSITE" id="PS00283">
    <property type="entry name" value="SOYBEAN_KUNITZ"/>
    <property type="match status" value="1"/>
</dbReference>
<evidence type="ECO:0000256" key="1">
    <source>
        <dbReference type="ARBA" id="ARBA00005440"/>
    </source>
</evidence>
<dbReference type="InterPro" id="IPR016167">
    <property type="entry name" value="FAD-bd_PCMH_sub1"/>
</dbReference>
<dbReference type="InterPro" id="IPR011065">
    <property type="entry name" value="Kunitz_inhibitor_STI-like_sf"/>
</dbReference>
<keyword evidence="3" id="KW-0274">FAD</keyword>
<evidence type="ECO:0000259" key="5">
    <source>
        <dbReference type="Pfam" id="PF08031"/>
    </source>
</evidence>
<feature type="chain" id="PRO_5043561421" evidence="4">
    <location>
        <begin position="21"/>
        <end position="608"/>
    </location>
</feature>
<dbReference type="Gene3D" id="2.80.10.50">
    <property type="match status" value="1"/>
</dbReference>
<keyword evidence="7" id="KW-1185">Reference proteome</keyword>
<protein>
    <submittedName>
        <fullName evidence="6">OLC1v1024170C1</fullName>
    </submittedName>
</protein>
<dbReference type="PRINTS" id="PR00291">
    <property type="entry name" value="KUNITZINHBTR"/>
</dbReference>
<proteinExistence type="inferred from homology"/>
<dbReference type="SMART" id="SM00452">
    <property type="entry name" value="STI"/>
    <property type="match status" value="1"/>
</dbReference>